<feature type="repeat" description="WD" evidence="3">
    <location>
        <begin position="202"/>
        <end position="243"/>
    </location>
</feature>
<dbReference type="PANTHER" id="PTHR19879">
    <property type="entry name" value="TRANSCRIPTION INITIATION FACTOR TFIID"/>
    <property type="match status" value="1"/>
</dbReference>
<dbReference type="PRINTS" id="PR00320">
    <property type="entry name" value="GPROTEINBRPT"/>
</dbReference>
<feature type="repeat" description="WD" evidence="3">
    <location>
        <begin position="167"/>
        <end position="201"/>
    </location>
</feature>
<dbReference type="CDD" id="cd00200">
    <property type="entry name" value="WD40"/>
    <property type="match status" value="1"/>
</dbReference>
<organism evidence="5 6">
    <name type="scientific">Marchantia polymorpha</name>
    <name type="common">Common liverwort</name>
    <name type="synonym">Marchantia aquatica</name>
    <dbReference type="NCBI Taxonomy" id="3197"/>
    <lineage>
        <taxon>Eukaryota</taxon>
        <taxon>Viridiplantae</taxon>
        <taxon>Streptophyta</taxon>
        <taxon>Embryophyta</taxon>
        <taxon>Marchantiophyta</taxon>
        <taxon>Marchantiopsida</taxon>
        <taxon>Marchantiidae</taxon>
        <taxon>Marchantiales</taxon>
        <taxon>Marchantiaceae</taxon>
        <taxon>Marchantia</taxon>
    </lineage>
</organism>
<dbReference type="InterPro" id="IPR015943">
    <property type="entry name" value="WD40/YVTN_repeat-like_dom_sf"/>
</dbReference>
<feature type="repeat" description="WD" evidence="3">
    <location>
        <begin position="1"/>
        <end position="18"/>
    </location>
</feature>
<sequence>MKHLVSGGNDNAVYLWSLHCRPNLRHPVVRPFRFLGHNGPVYSVAVSPCDDLVASGSQDKSIRLWIPTVEGKCSVIKGHTGPVRTVNFSHDGHFLLSGSDDKTIKIWKVKNQKFVCALSGHMNWVRSAEFNADRRLILSGSDDKSVRLWDVERRECVQQFSDVLGLVNSARFHPDNCCVASGNSDHCIQMWDVRSKHLIQHYAANAGAVNSVCFHPSGNYLLSSCDDATLKIWDLREGQIVFTLQGHDGATNSAEFSSSGEYFASGSADEHVLLWRTNIDLTGRQPERGFVDKEIVGHALCSACNCVCTSPPNGGGIHCPYSLNSSPSAFCRESSSPCKLPSSPTPLDNAVVSSSRESEIGCPNQTEDEKVRVKVHQPESKPEMMNGYHSTSAEVNGSDLDVHQRHASSNLISKSSIKVDVNRRSCLKAGSTILPSRRKRPCGTPRARSPAVLPHSASDRKAVGSTLKQICHQLSVLTKTVALFEERLSHSEDKMIRFEKISGDATPNEDAEGLCDLYS</sequence>
<feature type="region of interest" description="Disordered" evidence="4">
    <location>
        <begin position="437"/>
        <end position="457"/>
    </location>
</feature>
<dbReference type="InterPro" id="IPR036322">
    <property type="entry name" value="WD40_repeat_dom_sf"/>
</dbReference>
<gene>
    <name evidence="5" type="ORF">MARPO_0041s0127</name>
</gene>
<proteinExistence type="predicted"/>
<evidence type="ECO:0000313" key="5">
    <source>
        <dbReference type="EMBL" id="PTQ40270.1"/>
    </source>
</evidence>
<accession>A0A2R6X2D8</accession>
<evidence type="ECO:0000256" key="3">
    <source>
        <dbReference type="PROSITE-ProRule" id="PRU00221"/>
    </source>
</evidence>
<feature type="repeat" description="WD" evidence="3">
    <location>
        <begin position="244"/>
        <end position="275"/>
    </location>
</feature>
<dbReference type="Gramene" id="Mp4g18460.3">
    <property type="protein sequence ID" value="Mp4g18460.3.cds"/>
    <property type="gene ID" value="Mp4g18460"/>
</dbReference>
<protein>
    <submittedName>
        <fullName evidence="5">Uncharacterized protein</fullName>
    </submittedName>
</protein>
<dbReference type="InterPro" id="IPR019775">
    <property type="entry name" value="WD40_repeat_CS"/>
</dbReference>
<dbReference type="Pfam" id="PF00400">
    <property type="entry name" value="WD40"/>
    <property type="match status" value="6"/>
</dbReference>
<dbReference type="SUPFAM" id="SSF50978">
    <property type="entry name" value="WD40 repeat-like"/>
    <property type="match status" value="1"/>
</dbReference>
<dbReference type="AlphaFoldDB" id="A0A2R6X2D8"/>
<reference evidence="6" key="1">
    <citation type="journal article" date="2017" name="Cell">
        <title>Insights into land plant evolution garnered from the Marchantia polymorpha genome.</title>
        <authorList>
            <person name="Bowman J.L."/>
            <person name="Kohchi T."/>
            <person name="Yamato K.T."/>
            <person name="Jenkins J."/>
            <person name="Shu S."/>
            <person name="Ishizaki K."/>
            <person name="Yamaoka S."/>
            <person name="Nishihama R."/>
            <person name="Nakamura Y."/>
            <person name="Berger F."/>
            <person name="Adam C."/>
            <person name="Aki S.S."/>
            <person name="Althoff F."/>
            <person name="Araki T."/>
            <person name="Arteaga-Vazquez M.A."/>
            <person name="Balasubrmanian S."/>
            <person name="Barry K."/>
            <person name="Bauer D."/>
            <person name="Boehm C.R."/>
            <person name="Briginshaw L."/>
            <person name="Caballero-Perez J."/>
            <person name="Catarino B."/>
            <person name="Chen F."/>
            <person name="Chiyoda S."/>
            <person name="Chovatia M."/>
            <person name="Davies K.M."/>
            <person name="Delmans M."/>
            <person name="Demura T."/>
            <person name="Dierschke T."/>
            <person name="Dolan L."/>
            <person name="Dorantes-Acosta A.E."/>
            <person name="Eklund D.M."/>
            <person name="Florent S.N."/>
            <person name="Flores-Sandoval E."/>
            <person name="Fujiyama A."/>
            <person name="Fukuzawa H."/>
            <person name="Galik B."/>
            <person name="Grimanelli D."/>
            <person name="Grimwood J."/>
            <person name="Grossniklaus U."/>
            <person name="Hamada T."/>
            <person name="Haseloff J."/>
            <person name="Hetherington A.J."/>
            <person name="Higo A."/>
            <person name="Hirakawa Y."/>
            <person name="Hundley H.N."/>
            <person name="Ikeda Y."/>
            <person name="Inoue K."/>
            <person name="Inoue S.I."/>
            <person name="Ishida S."/>
            <person name="Jia Q."/>
            <person name="Kakita M."/>
            <person name="Kanazawa T."/>
            <person name="Kawai Y."/>
            <person name="Kawashima T."/>
            <person name="Kennedy M."/>
            <person name="Kinose K."/>
            <person name="Kinoshita T."/>
            <person name="Kohara Y."/>
            <person name="Koide E."/>
            <person name="Komatsu K."/>
            <person name="Kopischke S."/>
            <person name="Kubo M."/>
            <person name="Kyozuka J."/>
            <person name="Lagercrantz U."/>
            <person name="Lin S.S."/>
            <person name="Lindquist E."/>
            <person name="Lipzen A.M."/>
            <person name="Lu C.W."/>
            <person name="De Luna E."/>
            <person name="Martienssen R.A."/>
            <person name="Minamino N."/>
            <person name="Mizutani M."/>
            <person name="Mizutani M."/>
            <person name="Mochizuki N."/>
            <person name="Monte I."/>
            <person name="Mosher R."/>
            <person name="Nagasaki H."/>
            <person name="Nakagami H."/>
            <person name="Naramoto S."/>
            <person name="Nishitani K."/>
            <person name="Ohtani M."/>
            <person name="Okamoto T."/>
            <person name="Okumura M."/>
            <person name="Phillips J."/>
            <person name="Pollak B."/>
            <person name="Reinders A."/>
            <person name="Rovekamp M."/>
            <person name="Sano R."/>
            <person name="Sawa S."/>
            <person name="Schmid M.W."/>
            <person name="Shirakawa M."/>
            <person name="Solano R."/>
            <person name="Spunde A."/>
            <person name="Suetsugu N."/>
            <person name="Sugano S."/>
            <person name="Sugiyama A."/>
            <person name="Sun R."/>
            <person name="Suzuki Y."/>
            <person name="Takenaka M."/>
            <person name="Takezawa D."/>
            <person name="Tomogane H."/>
            <person name="Tsuzuki M."/>
            <person name="Ueda T."/>
            <person name="Umeda M."/>
            <person name="Ward J.M."/>
            <person name="Watanabe Y."/>
            <person name="Yazaki K."/>
            <person name="Yokoyama R."/>
            <person name="Yoshitake Y."/>
            <person name="Yotsui I."/>
            <person name="Zachgo S."/>
            <person name="Schmutz J."/>
        </authorList>
    </citation>
    <scope>NUCLEOTIDE SEQUENCE [LARGE SCALE GENOMIC DNA]</scope>
    <source>
        <strain evidence="6">Tak-1</strain>
    </source>
</reference>
<evidence type="ECO:0000313" key="6">
    <source>
        <dbReference type="Proteomes" id="UP000244005"/>
    </source>
</evidence>
<evidence type="ECO:0000256" key="4">
    <source>
        <dbReference type="SAM" id="MobiDB-lite"/>
    </source>
</evidence>
<dbReference type="PROSITE" id="PS50082">
    <property type="entry name" value="WD_REPEATS_2"/>
    <property type="match status" value="7"/>
</dbReference>
<dbReference type="InterPro" id="IPR020472">
    <property type="entry name" value="WD40_PAC1"/>
</dbReference>
<name>A0A2R6X2D8_MARPO</name>
<evidence type="ECO:0000256" key="2">
    <source>
        <dbReference type="ARBA" id="ARBA00022737"/>
    </source>
</evidence>
<evidence type="ECO:0000256" key="1">
    <source>
        <dbReference type="ARBA" id="ARBA00022574"/>
    </source>
</evidence>
<keyword evidence="2" id="KW-0677">Repeat</keyword>
<dbReference type="PROSITE" id="PS50294">
    <property type="entry name" value="WD_REPEATS_REGION"/>
    <property type="match status" value="5"/>
</dbReference>
<dbReference type="InterPro" id="IPR001680">
    <property type="entry name" value="WD40_rpt"/>
</dbReference>
<dbReference type="EMBL" id="KZ772713">
    <property type="protein sequence ID" value="PTQ40269.1"/>
    <property type="molecule type" value="Genomic_DNA"/>
</dbReference>
<dbReference type="OrthoDB" id="1897559at2759"/>
<keyword evidence="1 3" id="KW-0853">WD repeat</keyword>
<dbReference type="Proteomes" id="UP000244005">
    <property type="component" value="Unassembled WGS sequence"/>
</dbReference>
<keyword evidence="6" id="KW-1185">Reference proteome</keyword>
<reference evidence="5" key="2">
    <citation type="submission" date="2017-12" db="EMBL/GenBank/DDBJ databases">
        <title>WGS assembly of Marchantia polymorpha.</title>
        <authorList>
            <person name="Bowman J.L."/>
            <person name="Kohchi T."/>
            <person name="Yamato K.T."/>
            <person name="Jenkins J."/>
            <person name="Shu S."/>
            <person name="Ishizaki K."/>
            <person name="Yamaoka S."/>
            <person name="Nishihama R."/>
            <person name="Nakamura Y."/>
            <person name="Berger F."/>
            <person name="Adam C."/>
            <person name="Aki S.S."/>
            <person name="Althoff F."/>
            <person name="Araki T."/>
            <person name="Arteaga-Vazquez M.A."/>
            <person name="Balasubrmanian S."/>
            <person name="Bauer D."/>
            <person name="Boehm C.R."/>
            <person name="Briginshaw L."/>
            <person name="Caballero-Perez J."/>
            <person name="Catarino B."/>
            <person name="Chen F."/>
            <person name="Chiyoda S."/>
            <person name="Chovatia M."/>
            <person name="Davies K.M."/>
            <person name="Delmans M."/>
            <person name="Demura T."/>
            <person name="Dierschke T."/>
            <person name="Dolan L."/>
            <person name="Dorantes-Acosta A.E."/>
            <person name="Eklund D.M."/>
            <person name="Florent S.N."/>
            <person name="Flores-Sandoval E."/>
            <person name="Fujiyama A."/>
            <person name="Fukuzawa H."/>
            <person name="Galik B."/>
            <person name="Grimanelli D."/>
            <person name="Grimwood J."/>
            <person name="Grossniklaus U."/>
            <person name="Hamada T."/>
            <person name="Haseloff J."/>
            <person name="Hetherington A.J."/>
            <person name="Higo A."/>
            <person name="Hirakawa Y."/>
            <person name="Hundley H.N."/>
            <person name="Ikeda Y."/>
            <person name="Inoue K."/>
            <person name="Inoue S."/>
            <person name="Ishida S."/>
            <person name="Jia Q."/>
            <person name="Kakita M."/>
            <person name="Kanazawa T."/>
            <person name="Kawai Y."/>
            <person name="Kawashima T."/>
            <person name="Kennedy M."/>
            <person name="Kinose K."/>
            <person name="Kinoshita T."/>
            <person name="Kohara Y."/>
            <person name="Koide E."/>
            <person name="Komatsu K."/>
            <person name="Kopischke S."/>
            <person name="Kubo M."/>
            <person name="Kyozuka J."/>
            <person name="Lagercrantz U."/>
            <person name="Lin S.S."/>
            <person name="Lindquist E."/>
            <person name="Lipzen A.M."/>
            <person name="Lu C."/>
            <person name="Luna E.D."/>
            <person name="Martienssen R.A."/>
            <person name="Minamino N."/>
            <person name="Mizutani M."/>
            <person name="Mizutani M."/>
            <person name="Mochizuki N."/>
            <person name="Monte I."/>
            <person name="Mosher R."/>
            <person name="Nagasaki H."/>
            <person name="Nakagami H."/>
            <person name="Naramoto S."/>
            <person name="Nishitani K."/>
            <person name="Ohtani M."/>
            <person name="Okamoto T."/>
            <person name="Okumura M."/>
            <person name="Phillips J."/>
            <person name="Pollak B."/>
            <person name="Reinders A."/>
            <person name="Roevekamp M."/>
            <person name="Sano R."/>
            <person name="Sawa S."/>
            <person name="Schmid M.W."/>
            <person name="Shirakawa M."/>
            <person name="Solano R."/>
            <person name="Spunde A."/>
            <person name="Suetsugu N."/>
            <person name="Sugano S."/>
            <person name="Sugiyama A."/>
            <person name="Sun R."/>
            <person name="Suzuki Y."/>
            <person name="Takenaka M."/>
            <person name="Takezawa D."/>
            <person name="Tomogane H."/>
            <person name="Tsuzuki M."/>
            <person name="Ueda T."/>
            <person name="Umeda M."/>
            <person name="Ward J.M."/>
            <person name="Watanabe Y."/>
            <person name="Yazaki K."/>
            <person name="Yokoyama R."/>
            <person name="Yoshitake Y."/>
            <person name="Yotsui I."/>
            <person name="Zachgo S."/>
            <person name="Schmutz J."/>
        </authorList>
    </citation>
    <scope>NUCLEOTIDE SEQUENCE [LARGE SCALE GENOMIC DNA]</scope>
    <source>
        <strain evidence="5">Tak-1</strain>
    </source>
</reference>
<dbReference type="Gene3D" id="2.130.10.10">
    <property type="entry name" value="YVTN repeat-like/Quinoprotein amine dehydrogenase"/>
    <property type="match status" value="3"/>
</dbReference>
<dbReference type="PROSITE" id="PS00678">
    <property type="entry name" value="WD_REPEATS_1"/>
    <property type="match status" value="3"/>
</dbReference>
<dbReference type="EMBL" id="KZ772713">
    <property type="protein sequence ID" value="PTQ40270.1"/>
    <property type="molecule type" value="Genomic_DNA"/>
</dbReference>
<dbReference type="PANTHER" id="PTHR19879:SF9">
    <property type="entry name" value="TRANSCRIPTION INITIATION FACTOR TFIID SUBUNIT 5"/>
    <property type="match status" value="1"/>
</dbReference>
<dbReference type="SMART" id="SM00320">
    <property type="entry name" value="WD40"/>
    <property type="match status" value="6"/>
</dbReference>
<feature type="repeat" description="WD" evidence="3">
    <location>
        <begin position="76"/>
        <end position="117"/>
    </location>
</feature>
<feature type="repeat" description="WD" evidence="3">
    <location>
        <begin position="34"/>
        <end position="65"/>
    </location>
</feature>
<dbReference type="Gramene" id="Mp4g18460.2">
    <property type="protein sequence ID" value="Mp4g18460.2.cds"/>
    <property type="gene ID" value="Mp4g18460"/>
</dbReference>
<feature type="repeat" description="WD" evidence="3">
    <location>
        <begin position="118"/>
        <end position="159"/>
    </location>
</feature>